<evidence type="ECO:0000313" key="3">
    <source>
        <dbReference type="Proteomes" id="UP000271087"/>
    </source>
</evidence>
<gene>
    <name evidence="2" type="ORF">NOO_LOCUS13629</name>
</gene>
<evidence type="ECO:0000313" key="4">
    <source>
        <dbReference type="WBParaSite" id="nOo.2.0.1.t13629-RA"/>
    </source>
</evidence>
<proteinExistence type="predicted"/>
<name>A0A182EZL9_ONCOC</name>
<organism evidence="4">
    <name type="scientific">Onchocerca ochengi</name>
    <name type="common">Filarial nematode worm</name>
    <dbReference type="NCBI Taxonomy" id="42157"/>
    <lineage>
        <taxon>Eukaryota</taxon>
        <taxon>Metazoa</taxon>
        <taxon>Ecdysozoa</taxon>
        <taxon>Nematoda</taxon>
        <taxon>Chromadorea</taxon>
        <taxon>Rhabditida</taxon>
        <taxon>Spirurina</taxon>
        <taxon>Spiruromorpha</taxon>
        <taxon>Filarioidea</taxon>
        <taxon>Onchocercidae</taxon>
        <taxon>Onchocerca</taxon>
    </lineage>
</organism>
<reference evidence="4" key="1">
    <citation type="submission" date="2016-06" db="UniProtKB">
        <authorList>
            <consortium name="WormBaseParasite"/>
        </authorList>
    </citation>
    <scope>IDENTIFICATION</scope>
</reference>
<dbReference type="WBParaSite" id="nOo.2.0.1.t13629-RA">
    <property type="protein sequence ID" value="nOo.2.0.1.t13629-RA"/>
    <property type="gene ID" value="nOo.2.0.1.g13629"/>
</dbReference>
<sequence>MLGIFPDNSAGSWHRRRQMRTRWLASKEFPPSCAVSAAGSSKRSKDGASTPQGCTSRM</sequence>
<feature type="region of interest" description="Disordered" evidence="1">
    <location>
        <begin position="34"/>
        <end position="58"/>
    </location>
</feature>
<protein>
    <submittedName>
        <fullName evidence="2 4">Uncharacterized protein</fullName>
    </submittedName>
</protein>
<keyword evidence="3" id="KW-1185">Reference proteome</keyword>
<accession>A0A182EZL9</accession>
<reference evidence="2 3" key="2">
    <citation type="submission" date="2018-08" db="EMBL/GenBank/DDBJ databases">
        <authorList>
            <person name="Laetsch R D."/>
            <person name="Stevens L."/>
            <person name="Kumar S."/>
            <person name="Blaxter L. M."/>
        </authorList>
    </citation>
    <scope>NUCLEOTIDE SEQUENCE [LARGE SCALE GENOMIC DNA]</scope>
</reference>
<feature type="compositionally biased region" description="Polar residues" evidence="1">
    <location>
        <begin position="47"/>
        <end position="58"/>
    </location>
</feature>
<evidence type="ECO:0000256" key="1">
    <source>
        <dbReference type="SAM" id="MobiDB-lite"/>
    </source>
</evidence>
<dbReference type="EMBL" id="UYRW01016993">
    <property type="protein sequence ID" value="VDN03855.1"/>
    <property type="molecule type" value="Genomic_DNA"/>
</dbReference>
<evidence type="ECO:0000313" key="2">
    <source>
        <dbReference type="EMBL" id="VDN03855.1"/>
    </source>
</evidence>
<dbReference type="AlphaFoldDB" id="A0A182EZL9"/>
<dbReference type="Proteomes" id="UP000271087">
    <property type="component" value="Unassembled WGS sequence"/>
</dbReference>